<dbReference type="Gene3D" id="4.10.320.10">
    <property type="entry name" value="E3-binding domain"/>
    <property type="match status" value="1"/>
</dbReference>
<evidence type="ECO:0000313" key="3">
    <source>
        <dbReference type="EMBL" id="GAA1385522.1"/>
    </source>
</evidence>
<evidence type="ECO:0000259" key="2">
    <source>
        <dbReference type="Pfam" id="PF23359"/>
    </source>
</evidence>
<comment type="caution">
    <text evidence="3">The sequence shown here is derived from an EMBL/GenBank/DDBJ whole genome shotgun (WGS) entry which is preliminary data.</text>
</comment>
<evidence type="ECO:0000256" key="1">
    <source>
        <dbReference type="ARBA" id="ARBA00023125"/>
    </source>
</evidence>
<dbReference type="Pfam" id="PF23359">
    <property type="entry name" value="Lsr2_DNA-bd"/>
    <property type="match status" value="1"/>
</dbReference>
<protein>
    <recommendedName>
        <fullName evidence="2">Lsr2 DNA-binding domain-containing protein</fullName>
    </recommendedName>
</protein>
<dbReference type="InterPro" id="IPR036625">
    <property type="entry name" value="E3-bd_dom_sf"/>
</dbReference>
<gene>
    <name evidence="3" type="ORF">GCM10009639_08230</name>
</gene>
<proteinExistence type="predicted"/>
<name>A0ABP4IA29_9ACTN</name>
<evidence type="ECO:0000313" key="4">
    <source>
        <dbReference type="Proteomes" id="UP001499863"/>
    </source>
</evidence>
<accession>A0ABP4IA29</accession>
<reference evidence="4" key="1">
    <citation type="journal article" date="2019" name="Int. J. Syst. Evol. Microbiol.">
        <title>The Global Catalogue of Microorganisms (GCM) 10K type strain sequencing project: providing services to taxonomists for standard genome sequencing and annotation.</title>
        <authorList>
            <consortium name="The Broad Institute Genomics Platform"/>
            <consortium name="The Broad Institute Genome Sequencing Center for Infectious Disease"/>
            <person name="Wu L."/>
            <person name="Ma J."/>
        </authorList>
    </citation>
    <scope>NUCLEOTIDE SEQUENCE [LARGE SCALE GENOMIC DNA]</scope>
    <source>
        <strain evidence="4">JCM 12393</strain>
    </source>
</reference>
<keyword evidence="1" id="KW-0238">DNA-binding</keyword>
<dbReference type="Proteomes" id="UP001499863">
    <property type="component" value="Unassembled WGS sequence"/>
</dbReference>
<dbReference type="InterPro" id="IPR055370">
    <property type="entry name" value="Lsr2_DNA-bd"/>
</dbReference>
<keyword evidence="4" id="KW-1185">Reference proteome</keyword>
<organism evidence="3 4">
    <name type="scientific">Kitasatospora putterlickiae</name>
    <dbReference type="NCBI Taxonomy" id="221725"/>
    <lineage>
        <taxon>Bacteria</taxon>
        <taxon>Bacillati</taxon>
        <taxon>Actinomycetota</taxon>
        <taxon>Actinomycetes</taxon>
        <taxon>Kitasatosporales</taxon>
        <taxon>Streptomycetaceae</taxon>
        <taxon>Kitasatospora</taxon>
    </lineage>
</organism>
<feature type="domain" description="Lsr2 DNA-binding" evidence="2">
    <location>
        <begin position="201"/>
        <end position="232"/>
    </location>
</feature>
<sequence length="233" mass="25193">MSEWPAPATGDVRQAWGRVTGWLERHAPGVFAALGGPGDPAAVSAVEARLGLELPGEARQWILLNDLDAGRRPDAGSPLVALGLGGVIPDGGLLLGPTDIERVHRHRMTTEERAPSGDPDRPSWRREWLPIVAECDGHYGTFLDTRTGAVGTWTEGELPDTDEHPSLYAFLQETADRLEGVSTGDWNGPARARGLVPRPADDPVRRWARANGLLVNDRGRIPAAIREAYEAAR</sequence>
<dbReference type="EMBL" id="BAAAKJ010000037">
    <property type="protein sequence ID" value="GAA1385522.1"/>
    <property type="molecule type" value="Genomic_DNA"/>
</dbReference>